<dbReference type="GO" id="GO:0005975">
    <property type="term" value="P:carbohydrate metabolic process"/>
    <property type="evidence" value="ECO:0007669"/>
    <property type="project" value="InterPro"/>
</dbReference>
<dbReference type="FunFam" id="3.40.50.1000:FF:000022">
    <property type="entry name" value="Phosphoglycolate phosphatase"/>
    <property type="match status" value="1"/>
</dbReference>
<evidence type="ECO:0000256" key="8">
    <source>
        <dbReference type="ARBA" id="ARBA00022842"/>
    </source>
</evidence>
<evidence type="ECO:0000256" key="3">
    <source>
        <dbReference type="ARBA" id="ARBA00004818"/>
    </source>
</evidence>
<name>A0A411HKQ2_9GAMM</name>
<keyword evidence="9" id="KW-0119">Carbohydrate metabolism</keyword>
<dbReference type="InterPro" id="IPR036412">
    <property type="entry name" value="HAD-like_sf"/>
</dbReference>
<dbReference type="KEGG" id="xbc:ELE36_12440"/>
<dbReference type="EMBL" id="CP035704">
    <property type="protein sequence ID" value="QBB71095.1"/>
    <property type="molecule type" value="Genomic_DNA"/>
</dbReference>
<dbReference type="Pfam" id="PF13419">
    <property type="entry name" value="HAD_2"/>
    <property type="match status" value="1"/>
</dbReference>
<evidence type="ECO:0000256" key="1">
    <source>
        <dbReference type="ARBA" id="ARBA00000830"/>
    </source>
</evidence>
<dbReference type="OrthoDB" id="9776368at2"/>
<dbReference type="PANTHER" id="PTHR43434">
    <property type="entry name" value="PHOSPHOGLYCOLATE PHOSPHATASE"/>
    <property type="match status" value="1"/>
</dbReference>
<dbReference type="NCBIfam" id="TIGR01549">
    <property type="entry name" value="HAD-SF-IA-v1"/>
    <property type="match status" value="1"/>
</dbReference>
<reference evidence="10 11" key="1">
    <citation type="submission" date="2019-01" db="EMBL/GenBank/DDBJ databases">
        <title>Pseudolysobacter antarctica gen. nov., sp. nov., isolated from Fildes Peninsula, Antarctica.</title>
        <authorList>
            <person name="Wei Z."/>
            <person name="Peng F."/>
        </authorList>
    </citation>
    <scope>NUCLEOTIDE SEQUENCE [LARGE SCALE GENOMIC DNA]</scope>
    <source>
        <strain evidence="10 11">AQ6-296</strain>
    </source>
</reference>
<evidence type="ECO:0000256" key="5">
    <source>
        <dbReference type="ARBA" id="ARBA00013078"/>
    </source>
</evidence>
<dbReference type="InterPro" id="IPR041492">
    <property type="entry name" value="HAD_2"/>
</dbReference>
<dbReference type="GO" id="GO:0005829">
    <property type="term" value="C:cytosol"/>
    <property type="evidence" value="ECO:0007669"/>
    <property type="project" value="TreeGrafter"/>
</dbReference>
<dbReference type="InterPro" id="IPR037512">
    <property type="entry name" value="PGPase_prok"/>
</dbReference>
<evidence type="ECO:0000313" key="11">
    <source>
        <dbReference type="Proteomes" id="UP000291562"/>
    </source>
</evidence>
<dbReference type="Gene3D" id="3.40.50.1000">
    <property type="entry name" value="HAD superfamily/HAD-like"/>
    <property type="match status" value="1"/>
</dbReference>
<dbReference type="InterPro" id="IPR023198">
    <property type="entry name" value="PGP-like_dom2"/>
</dbReference>
<organism evidence="10 11">
    <name type="scientific">Pseudolysobacter antarcticus</name>
    <dbReference type="NCBI Taxonomy" id="2511995"/>
    <lineage>
        <taxon>Bacteria</taxon>
        <taxon>Pseudomonadati</taxon>
        <taxon>Pseudomonadota</taxon>
        <taxon>Gammaproteobacteria</taxon>
        <taxon>Lysobacterales</taxon>
        <taxon>Rhodanobacteraceae</taxon>
        <taxon>Pseudolysobacter</taxon>
    </lineage>
</organism>
<keyword evidence="11" id="KW-1185">Reference proteome</keyword>
<evidence type="ECO:0000256" key="2">
    <source>
        <dbReference type="ARBA" id="ARBA00001946"/>
    </source>
</evidence>
<dbReference type="EC" id="3.1.3.18" evidence="5"/>
<dbReference type="SUPFAM" id="SSF56784">
    <property type="entry name" value="HAD-like"/>
    <property type="match status" value="1"/>
</dbReference>
<keyword evidence="8" id="KW-0460">Magnesium</keyword>
<dbReference type="SFLD" id="SFLDS00003">
    <property type="entry name" value="Haloacid_Dehalogenase"/>
    <property type="match status" value="1"/>
</dbReference>
<dbReference type="Gene3D" id="1.10.150.240">
    <property type="entry name" value="Putative phosphatase, domain 2"/>
    <property type="match status" value="1"/>
</dbReference>
<dbReference type="GO" id="GO:0006281">
    <property type="term" value="P:DNA repair"/>
    <property type="evidence" value="ECO:0007669"/>
    <property type="project" value="TreeGrafter"/>
</dbReference>
<comment type="catalytic activity">
    <reaction evidence="1">
        <text>2-phosphoglycolate + H2O = glycolate + phosphate</text>
        <dbReference type="Rhea" id="RHEA:14369"/>
        <dbReference type="ChEBI" id="CHEBI:15377"/>
        <dbReference type="ChEBI" id="CHEBI:29805"/>
        <dbReference type="ChEBI" id="CHEBI:43474"/>
        <dbReference type="ChEBI" id="CHEBI:58033"/>
        <dbReference type="EC" id="3.1.3.18"/>
    </reaction>
</comment>
<dbReference type="GO" id="GO:0008967">
    <property type="term" value="F:phosphoglycolate phosphatase activity"/>
    <property type="evidence" value="ECO:0007669"/>
    <property type="project" value="UniProtKB-EC"/>
</dbReference>
<keyword evidence="7 10" id="KW-0378">Hydrolase</keyword>
<dbReference type="InterPro" id="IPR050155">
    <property type="entry name" value="HAD-like_hydrolase_sf"/>
</dbReference>
<comment type="similarity">
    <text evidence="4">Belongs to the HAD-like hydrolase superfamily. CbbY/CbbZ/Gph/YieH family.</text>
</comment>
<dbReference type="PANTHER" id="PTHR43434:SF23">
    <property type="entry name" value="PHOSPHOGLYCOLATE PHOSPHATASE"/>
    <property type="match status" value="1"/>
</dbReference>
<protein>
    <recommendedName>
        <fullName evidence="5">phosphoglycolate phosphatase</fullName>
        <ecNumber evidence="5">3.1.3.18</ecNumber>
    </recommendedName>
</protein>
<proteinExistence type="inferred from homology"/>
<sequence length="230" mass="24787">MTELALQCVLFDLDGTLVDSAPDLIGALNILLHEEGRAPADFDALRPMVSKGARAILRLGFADADDDRIEILLLRFLDIYAANIAVHSRLFAGMDEVLQRIENGKLRWGVVSNKVGWLAQGVLDALKLSQRCAVLVAGDTLAVRKPDPAPILHACQLAGVDPQRSVYVGDDVRDVQAGRSAGLRTIAVSWGYLNGENPHDWGADVVVDTALELQLALGLAEPVLPALNLR</sequence>
<evidence type="ECO:0000256" key="4">
    <source>
        <dbReference type="ARBA" id="ARBA00006171"/>
    </source>
</evidence>
<dbReference type="GO" id="GO:0046872">
    <property type="term" value="F:metal ion binding"/>
    <property type="evidence" value="ECO:0007669"/>
    <property type="project" value="UniProtKB-KW"/>
</dbReference>
<dbReference type="InterPro" id="IPR006439">
    <property type="entry name" value="HAD-SF_hydro_IA"/>
</dbReference>
<evidence type="ECO:0000256" key="7">
    <source>
        <dbReference type="ARBA" id="ARBA00022801"/>
    </source>
</evidence>
<dbReference type="RefSeq" id="WP_129833764.1">
    <property type="nucleotide sequence ID" value="NZ_CP035704.1"/>
</dbReference>
<keyword evidence="6" id="KW-0479">Metal-binding</keyword>
<dbReference type="Proteomes" id="UP000291562">
    <property type="component" value="Chromosome"/>
</dbReference>
<dbReference type="SFLD" id="SFLDG01135">
    <property type="entry name" value="C1.5.6:_HAD__Beta-PGM__Phospha"/>
    <property type="match status" value="1"/>
</dbReference>
<dbReference type="SFLD" id="SFLDG01129">
    <property type="entry name" value="C1.5:_HAD__Beta-PGM__Phosphata"/>
    <property type="match status" value="1"/>
</dbReference>
<evidence type="ECO:0000256" key="6">
    <source>
        <dbReference type="ARBA" id="ARBA00022723"/>
    </source>
</evidence>
<dbReference type="InterPro" id="IPR023214">
    <property type="entry name" value="HAD_sf"/>
</dbReference>
<gene>
    <name evidence="10" type="primary">gph</name>
    <name evidence="10" type="ORF">ELE36_12440</name>
</gene>
<dbReference type="NCBIfam" id="TIGR01509">
    <property type="entry name" value="HAD-SF-IA-v3"/>
    <property type="match status" value="1"/>
</dbReference>
<comment type="cofactor">
    <cofactor evidence="2">
        <name>Mg(2+)</name>
        <dbReference type="ChEBI" id="CHEBI:18420"/>
    </cofactor>
</comment>
<dbReference type="AlphaFoldDB" id="A0A411HKQ2"/>
<evidence type="ECO:0000313" key="10">
    <source>
        <dbReference type="EMBL" id="QBB71095.1"/>
    </source>
</evidence>
<accession>A0A411HKQ2</accession>
<evidence type="ECO:0000256" key="9">
    <source>
        <dbReference type="ARBA" id="ARBA00023277"/>
    </source>
</evidence>
<dbReference type="NCBIfam" id="TIGR01449">
    <property type="entry name" value="PGP_bact"/>
    <property type="match status" value="1"/>
</dbReference>
<comment type="pathway">
    <text evidence="3">Organic acid metabolism; glycolate biosynthesis; glycolate from 2-phosphoglycolate: step 1/1.</text>
</comment>